<dbReference type="GO" id="GO:0006811">
    <property type="term" value="P:monoatomic ion transport"/>
    <property type="evidence" value="ECO:0007669"/>
    <property type="project" value="UniProtKB-KW"/>
</dbReference>
<keyword evidence="7" id="KW-1003">Cell membrane</keyword>
<feature type="transmembrane region" description="Helical" evidence="13">
    <location>
        <begin position="233"/>
        <end position="254"/>
    </location>
</feature>
<organism evidence="14 15">
    <name type="scientific">Candidatus Faecalibacterium gallistercoris</name>
    <dbReference type="NCBI Taxonomy" id="2838579"/>
    <lineage>
        <taxon>Bacteria</taxon>
        <taxon>Bacillati</taxon>
        <taxon>Bacillota</taxon>
        <taxon>Clostridia</taxon>
        <taxon>Eubacteriales</taxon>
        <taxon>Oscillospiraceae</taxon>
        <taxon>Faecalibacterium</taxon>
    </lineage>
</organism>
<evidence type="ECO:0000256" key="12">
    <source>
        <dbReference type="ARBA" id="ARBA00031636"/>
    </source>
</evidence>
<comment type="function">
    <text evidence="1">Multidrug efflux pump.</text>
</comment>
<dbReference type="GO" id="GO:0042910">
    <property type="term" value="F:xenobiotic transmembrane transporter activity"/>
    <property type="evidence" value="ECO:0007669"/>
    <property type="project" value="InterPro"/>
</dbReference>
<feature type="transmembrane region" description="Helical" evidence="13">
    <location>
        <begin position="91"/>
        <end position="115"/>
    </location>
</feature>
<name>A0A9D2JP89_9FIRM</name>
<keyword evidence="10" id="KW-0406">Ion transport</keyword>
<dbReference type="GO" id="GO:0005886">
    <property type="term" value="C:plasma membrane"/>
    <property type="evidence" value="ECO:0007669"/>
    <property type="project" value="UniProtKB-SubCell"/>
</dbReference>
<sequence>MGDMPIGKLLFRLSPPVMLALLIQSVYNIVDSYFVAQYSLTGLTALSLVFPIQQLATALATGAGTGLGILIARMDGSGDTAAQRDAIKSGLWLGVFDFALFACVTLAALQGYFALSSDQPLVRQQGVQYARVVLAGSLGLFVESHCTKILQARGNTFVPMLAQVTGAALNIVLDPILIFGWLGAPAMGVTGAALATVIGQWAAMAITLGAVCRNCDLTGRVRLHLCAGIYRSGLAPIAMQSLYTLYIVGLNLILKQFTEDAVTVLGIYYKLQTFFFIPLMGLQQVIVPVLSFNHSAGAEGRVRETLRWAVGISEAVMAAATAVFLLAPQALLRIFSASPSILETGVPALRIICLSFLPAGVAMMLTVFFQGTGQSGQSLFVTVLRQVVLLVPLAWAFHFAGLTYVWLTFPVTEVLSVLCALVFYRRTPFLSKRRNAE</sequence>
<dbReference type="PANTHER" id="PTHR43298">
    <property type="entry name" value="MULTIDRUG RESISTANCE PROTEIN NORM-RELATED"/>
    <property type="match status" value="1"/>
</dbReference>
<feature type="transmembrane region" description="Helical" evidence="13">
    <location>
        <begin position="9"/>
        <end position="30"/>
    </location>
</feature>
<dbReference type="InterPro" id="IPR050222">
    <property type="entry name" value="MATE_MdtK"/>
</dbReference>
<dbReference type="EMBL" id="DXBJ01000071">
    <property type="protein sequence ID" value="HIZ58755.1"/>
    <property type="molecule type" value="Genomic_DNA"/>
</dbReference>
<dbReference type="GO" id="GO:0015297">
    <property type="term" value="F:antiporter activity"/>
    <property type="evidence" value="ECO:0007669"/>
    <property type="project" value="UniProtKB-KW"/>
</dbReference>
<feature type="transmembrane region" description="Helical" evidence="13">
    <location>
        <begin position="404"/>
        <end position="424"/>
    </location>
</feature>
<comment type="caution">
    <text evidence="14">The sequence shown here is derived from an EMBL/GenBank/DDBJ whole genome shotgun (WGS) entry which is preliminary data.</text>
</comment>
<dbReference type="NCBIfam" id="TIGR00797">
    <property type="entry name" value="matE"/>
    <property type="match status" value="1"/>
</dbReference>
<keyword evidence="11 13" id="KW-0472">Membrane</keyword>
<evidence type="ECO:0000256" key="2">
    <source>
        <dbReference type="ARBA" id="ARBA00004651"/>
    </source>
</evidence>
<evidence type="ECO:0000256" key="3">
    <source>
        <dbReference type="ARBA" id="ARBA00010199"/>
    </source>
</evidence>
<comment type="subcellular location">
    <subcellularLocation>
        <location evidence="2">Cell membrane</location>
        <topology evidence="2">Multi-pass membrane protein</topology>
    </subcellularLocation>
</comment>
<evidence type="ECO:0000256" key="5">
    <source>
        <dbReference type="ARBA" id="ARBA00022448"/>
    </source>
</evidence>
<accession>A0A9D2JP89</accession>
<dbReference type="Proteomes" id="UP000824065">
    <property type="component" value="Unassembled WGS sequence"/>
</dbReference>
<evidence type="ECO:0000256" key="13">
    <source>
        <dbReference type="SAM" id="Phobius"/>
    </source>
</evidence>
<dbReference type="PANTHER" id="PTHR43298:SF2">
    <property type="entry name" value="FMN_FAD EXPORTER YEEO-RELATED"/>
    <property type="match status" value="1"/>
</dbReference>
<feature type="transmembrane region" description="Helical" evidence="13">
    <location>
        <begin position="274"/>
        <end position="293"/>
    </location>
</feature>
<feature type="transmembrane region" description="Helical" evidence="13">
    <location>
        <begin position="50"/>
        <end position="71"/>
    </location>
</feature>
<evidence type="ECO:0000313" key="15">
    <source>
        <dbReference type="Proteomes" id="UP000824065"/>
    </source>
</evidence>
<protein>
    <recommendedName>
        <fullName evidence="4">Probable multidrug resistance protein NorM</fullName>
    </recommendedName>
    <alternativeName>
        <fullName evidence="12">Multidrug-efflux transporter</fullName>
    </alternativeName>
</protein>
<dbReference type="PIRSF" id="PIRSF006603">
    <property type="entry name" value="DinF"/>
    <property type="match status" value="1"/>
</dbReference>
<feature type="transmembrane region" description="Helical" evidence="13">
    <location>
        <begin position="127"/>
        <end position="146"/>
    </location>
</feature>
<evidence type="ECO:0000256" key="11">
    <source>
        <dbReference type="ARBA" id="ARBA00023136"/>
    </source>
</evidence>
<reference evidence="14" key="1">
    <citation type="journal article" date="2021" name="PeerJ">
        <title>Extensive microbial diversity within the chicken gut microbiome revealed by metagenomics and culture.</title>
        <authorList>
            <person name="Gilroy R."/>
            <person name="Ravi A."/>
            <person name="Getino M."/>
            <person name="Pursley I."/>
            <person name="Horton D.L."/>
            <person name="Alikhan N.F."/>
            <person name="Baker D."/>
            <person name="Gharbi K."/>
            <person name="Hall N."/>
            <person name="Watson M."/>
            <person name="Adriaenssens E.M."/>
            <person name="Foster-Nyarko E."/>
            <person name="Jarju S."/>
            <person name="Secka A."/>
            <person name="Antonio M."/>
            <person name="Oren A."/>
            <person name="Chaudhuri R.R."/>
            <person name="La Ragione R."/>
            <person name="Hildebrand F."/>
            <person name="Pallen M.J."/>
        </authorList>
    </citation>
    <scope>NUCLEOTIDE SEQUENCE</scope>
    <source>
        <strain evidence="14">ChiBcec16-3735</strain>
    </source>
</reference>
<feature type="transmembrane region" description="Helical" evidence="13">
    <location>
        <begin position="158"/>
        <end position="182"/>
    </location>
</feature>
<evidence type="ECO:0000256" key="9">
    <source>
        <dbReference type="ARBA" id="ARBA00022989"/>
    </source>
</evidence>
<evidence type="ECO:0000256" key="10">
    <source>
        <dbReference type="ARBA" id="ARBA00023065"/>
    </source>
</evidence>
<evidence type="ECO:0000256" key="8">
    <source>
        <dbReference type="ARBA" id="ARBA00022692"/>
    </source>
</evidence>
<evidence type="ECO:0000256" key="6">
    <source>
        <dbReference type="ARBA" id="ARBA00022449"/>
    </source>
</evidence>
<proteinExistence type="inferred from homology"/>
<keyword evidence="6" id="KW-0050">Antiport</keyword>
<feature type="transmembrane region" description="Helical" evidence="13">
    <location>
        <begin position="347"/>
        <end position="367"/>
    </location>
</feature>
<reference evidence="14" key="2">
    <citation type="submission" date="2021-04" db="EMBL/GenBank/DDBJ databases">
        <authorList>
            <person name="Gilroy R."/>
        </authorList>
    </citation>
    <scope>NUCLEOTIDE SEQUENCE</scope>
    <source>
        <strain evidence="14">ChiBcec16-3735</strain>
    </source>
</reference>
<evidence type="ECO:0000256" key="4">
    <source>
        <dbReference type="ARBA" id="ARBA00020268"/>
    </source>
</evidence>
<evidence type="ECO:0000256" key="1">
    <source>
        <dbReference type="ARBA" id="ARBA00003408"/>
    </source>
</evidence>
<dbReference type="Pfam" id="PF01554">
    <property type="entry name" value="MatE"/>
    <property type="match status" value="2"/>
</dbReference>
<keyword evidence="9 13" id="KW-1133">Transmembrane helix</keyword>
<dbReference type="AlphaFoldDB" id="A0A9D2JP89"/>
<evidence type="ECO:0000256" key="7">
    <source>
        <dbReference type="ARBA" id="ARBA00022475"/>
    </source>
</evidence>
<gene>
    <name evidence="14" type="ORF">H9725_09340</name>
</gene>
<feature type="transmembrane region" description="Helical" evidence="13">
    <location>
        <begin position="188"/>
        <end position="212"/>
    </location>
</feature>
<evidence type="ECO:0000313" key="14">
    <source>
        <dbReference type="EMBL" id="HIZ58755.1"/>
    </source>
</evidence>
<dbReference type="InterPro" id="IPR048279">
    <property type="entry name" value="MdtK-like"/>
</dbReference>
<dbReference type="InterPro" id="IPR002528">
    <property type="entry name" value="MATE_fam"/>
</dbReference>
<feature type="transmembrane region" description="Helical" evidence="13">
    <location>
        <begin position="305"/>
        <end position="327"/>
    </location>
</feature>
<keyword evidence="8 13" id="KW-0812">Transmembrane</keyword>
<keyword evidence="5" id="KW-0813">Transport</keyword>
<comment type="similarity">
    <text evidence="3">Belongs to the multi antimicrobial extrusion (MATE) (TC 2.A.66.1) family.</text>
</comment>
<feature type="transmembrane region" description="Helical" evidence="13">
    <location>
        <begin position="379"/>
        <end position="398"/>
    </location>
</feature>